<feature type="coiled-coil region" evidence="1">
    <location>
        <begin position="322"/>
        <end position="349"/>
    </location>
</feature>
<feature type="coiled-coil region" evidence="1">
    <location>
        <begin position="417"/>
        <end position="444"/>
    </location>
</feature>
<sequence length="452" mass="49623">MAYSQNTRIAFSAISDGSIEALDWYPPEEESGIRKTLEEAVDLHRGRSKLAKWGLQCGCCKYFLDMETGLIVLNGQKYRRRLFRCASKGGWKGTGYASGCQNNRRAVSCEFICREHPHYFPDTSGPINPEDTNPDEDSLDNETIRASSPTYTPASSTIGSDDSTLFSVVTETSVRTNELEEGSTFSSPEEEQLLITIESMKKVIQDNASMRRLIDEQKEEIQSLREEKADAEKKIEGIMAALDENVDGDAFECETIKASSPSYTLAPSSIDPDEETSASFPDLNHKVNATSTTIETENNELIGHFNALKQAVDTVCQQRATIQAQKTEIDSLKADKKALEEKLENIVAALVRGSLPSYTPAPSVIDPEEHTNSFSSVVYTSGMIPTGGSKAISDDLEAHLKAFRQAADGMHVQKKLIDGLKDENDALRTKNEALENRIAAIMAALGLSAETV</sequence>
<proteinExistence type="predicted"/>
<evidence type="ECO:0000313" key="3">
    <source>
        <dbReference type="EMBL" id="RPA74818.1"/>
    </source>
</evidence>
<organism evidence="3 4">
    <name type="scientific">Ascobolus immersus RN42</name>
    <dbReference type="NCBI Taxonomy" id="1160509"/>
    <lineage>
        <taxon>Eukaryota</taxon>
        <taxon>Fungi</taxon>
        <taxon>Dikarya</taxon>
        <taxon>Ascomycota</taxon>
        <taxon>Pezizomycotina</taxon>
        <taxon>Pezizomycetes</taxon>
        <taxon>Pezizales</taxon>
        <taxon>Ascobolaceae</taxon>
        <taxon>Ascobolus</taxon>
    </lineage>
</organism>
<keyword evidence="4" id="KW-1185">Reference proteome</keyword>
<name>A0A3N4HQP7_ASCIM</name>
<feature type="region of interest" description="Disordered" evidence="2">
    <location>
        <begin position="262"/>
        <end position="281"/>
    </location>
</feature>
<keyword evidence="1" id="KW-0175">Coiled coil</keyword>
<protein>
    <submittedName>
        <fullName evidence="3">Uncharacterized protein</fullName>
    </submittedName>
</protein>
<feature type="coiled-coil region" evidence="1">
    <location>
        <begin position="200"/>
        <end position="241"/>
    </location>
</feature>
<accession>A0A3N4HQP7</accession>
<evidence type="ECO:0000313" key="4">
    <source>
        <dbReference type="Proteomes" id="UP000275078"/>
    </source>
</evidence>
<gene>
    <name evidence="3" type="ORF">BJ508DRAFT_332670</name>
</gene>
<evidence type="ECO:0000256" key="1">
    <source>
        <dbReference type="SAM" id="Coils"/>
    </source>
</evidence>
<reference evidence="3 4" key="1">
    <citation type="journal article" date="2018" name="Nat. Ecol. Evol.">
        <title>Pezizomycetes genomes reveal the molecular basis of ectomycorrhizal truffle lifestyle.</title>
        <authorList>
            <person name="Murat C."/>
            <person name="Payen T."/>
            <person name="Noel B."/>
            <person name="Kuo A."/>
            <person name="Morin E."/>
            <person name="Chen J."/>
            <person name="Kohler A."/>
            <person name="Krizsan K."/>
            <person name="Balestrini R."/>
            <person name="Da Silva C."/>
            <person name="Montanini B."/>
            <person name="Hainaut M."/>
            <person name="Levati E."/>
            <person name="Barry K.W."/>
            <person name="Belfiori B."/>
            <person name="Cichocki N."/>
            <person name="Clum A."/>
            <person name="Dockter R.B."/>
            <person name="Fauchery L."/>
            <person name="Guy J."/>
            <person name="Iotti M."/>
            <person name="Le Tacon F."/>
            <person name="Lindquist E.A."/>
            <person name="Lipzen A."/>
            <person name="Malagnac F."/>
            <person name="Mello A."/>
            <person name="Molinier V."/>
            <person name="Miyauchi S."/>
            <person name="Poulain J."/>
            <person name="Riccioni C."/>
            <person name="Rubini A."/>
            <person name="Sitrit Y."/>
            <person name="Splivallo R."/>
            <person name="Traeger S."/>
            <person name="Wang M."/>
            <person name="Zifcakova L."/>
            <person name="Wipf D."/>
            <person name="Zambonelli A."/>
            <person name="Paolocci F."/>
            <person name="Nowrousian M."/>
            <person name="Ottonello S."/>
            <person name="Baldrian P."/>
            <person name="Spatafora J.W."/>
            <person name="Henrissat B."/>
            <person name="Nagy L.G."/>
            <person name="Aury J.M."/>
            <person name="Wincker P."/>
            <person name="Grigoriev I.V."/>
            <person name="Bonfante P."/>
            <person name="Martin F.M."/>
        </authorList>
    </citation>
    <scope>NUCLEOTIDE SEQUENCE [LARGE SCALE GENOMIC DNA]</scope>
    <source>
        <strain evidence="3 4">RN42</strain>
    </source>
</reference>
<dbReference type="Proteomes" id="UP000275078">
    <property type="component" value="Unassembled WGS sequence"/>
</dbReference>
<dbReference type="EMBL" id="ML119779">
    <property type="protein sequence ID" value="RPA74818.1"/>
    <property type="molecule type" value="Genomic_DNA"/>
</dbReference>
<evidence type="ECO:0000256" key="2">
    <source>
        <dbReference type="SAM" id="MobiDB-lite"/>
    </source>
</evidence>
<dbReference type="AlphaFoldDB" id="A0A3N4HQP7"/>